<name>A0A0B6XYC7_9EUPU</name>
<gene>
    <name evidence="1" type="primary">ORF4244</name>
</gene>
<reference evidence="1" key="1">
    <citation type="submission" date="2014-12" db="EMBL/GenBank/DDBJ databases">
        <title>Insight into the proteome of Arion vulgaris.</title>
        <authorList>
            <person name="Aradska J."/>
            <person name="Bulat T."/>
            <person name="Smidak R."/>
            <person name="Sarate P."/>
            <person name="Gangsoo J."/>
            <person name="Sialana F."/>
            <person name="Bilban M."/>
            <person name="Lubec G."/>
        </authorList>
    </citation>
    <scope>NUCLEOTIDE SEQUENCE</scope>
    <source>
        <tissue evidence="1">Skin</tissue>
    </source>
</reference>
<sequence length="53" mass="6363">MRRQERSMGEMRKEHFGMGEYGKMSQVILDRLYKLCPVEWNISQKACMMVYSV</sequence>
<organism evidence="1">
    <name type="scientific">Arion vulgaris</name>
    <dbReference type="NCBI Taxonomy" id="1028688"/>
    <lineage>
        <taxon>Eukaryota</taxon>
        <taxon>Metazoa</taxon>
        <taxon>Spiralia</taxon>
        <taxon>Lophotrochozoa</taxon>
        <taxon>Mollusca</taxon>
        <taxon>Gastropoda</taxon>
        <taxon>Heterobranchia</taxon>
        <taxon>Euthyneura</taxon>
        <taxon>Panpulmonata</taxon>
        <taxon>Eupulmonata</taxon>
        <taxon>Stylommatophora</taxon>
        <taxon>Helicina</taxon>
        <taxon>Arionoidea</taxon>
        <taxon>Arionidae</taxon>
        <taxon>Arion</taxon>
    </lineage>
</organism>
<proteinExistence type="predicted"/>
<protein>
    <submittedName>
        <fullName evidence="1">Uncharacterized protein</fullName>
    </submittedName>
</protein>
<dbReference type="EMBL" id="HACG01001646">
    <property type="protein sequence ID" value="CEK48511.1"/>
    <property type="molecule type" value="Transcribed_RNA"/>
</dbReference>
<feature type="non-terminal residue" evidence="1">
    <location>
        <position position="53"/>
    </location>
</feature>
<accession>A0A0B6XYC7</accession>
<evidence type="ECO:0000313" key="1">
    <source>
        <dbReference type="EMBL" id="CEK48511.1"/>
    </source>
</evidence>
<dbReference type="AlphaFoldDB" id="A0A0B6XYC7"/>